<evidence type="ECO:0000313" key="6">
    <source>
        <dbReference type="EMBL" id="THY35007.1"/>
    </source>
</evidence>
<dbReference type="EMBL" id="QZBD01000032">
    <property type="protein sequence ID" value="THY35007.1"/>
    <property type="molecule type" value="Genomic_DNA"/>
</dbReference>
<evidence type="ECO:0000313" key="7">
    <source>
        <dbReference type="Proteomes" id="UP000306584"/>
    </source>
</evidence>
<keyword evidence="2 5" id="KW-0489">Methyltransferase</keyword>
<keyword evidence="4 5" id="KW-0949">S-adenosyl-L-methionine</keyword>
<reference evidence="6 7" key="1">
    <citation type="submission" date="2018-10" db="EMBL/GenBank/DDBJ databases">
        <title>Fifty Aureobasidium pullulans genomes reveal a recombining polyextremotolerant generalist.</title>
        <authorList>
            <person name="Gostincar C."/>
            <person name="Turk M."/>
            <person name="Zajc J."/>
            <person name="Gunde-Cimerman N."/>
        </authorList>
    </citation>
    <scope>NUCLEOTIDE SEQUENCE [LARGE SCALE GENOMIC DNA]</scope>
    <source>
        <strain evidence="6 7">EXF-6604</strain>
    </source>
</reference>
<dbReference type="Pfam" id="PF00145">
    <property type="entry name" value="DNA_methylase"/>
    <property type="match status" value="2"/>
</dbReference>
<organism evidence="6 7">
    <name type="scientific">Aureobasidium pullulans</name>
    <name type="common">Black yeast</name>
    <name type="synonym">Pullularia pullulans</name>
    <dbReference type="NCBI Taxonomy" id="5580"/>
    <lineage>
        <taxon>Eukaryota</taxon>
        <taxon>Fungi</taxon>
        <taxon>Dikarya</taxon>
        <taxon>Ascomycota</taxon>
        <taxon>Pezizomycotina</taxon>
        <taxon>Dothideomycetes</taxon>
        <taxon>Dothideomycetidae</taxon>
        <taxon>Dothideales</taxon>
        <taxon>Saccotheciaceae</taxon>
        <taxon>Aureobasidium</taxon>
    </lineage>
</organism>
<dbReference type="Gene3D" id="3.40.50.150">
    <property type="entry name" value="Vaccinia Virus protein VP39"/>
    <property type="match status" value="1"/>
</dbReference>
<evidence type="ECO:0000256" key="2">
    <source>
        <dbReference type="ARBA" id="ARBA00022603"/>
    </source>
</evidence>
<sequence>MVGTPRRYGTGVHDDPIDLEDLQVSHVYDLTTDDDEEGAENAQLIEDIKDDDFDDSENPIPQDNEVEVVYLFERQTIRDNEERWMAGLPAPPLRRPKGSKPKRQAFVAWEPRVKIEQPDRILDSCVLPSGDRLLPGNFVEVRSPPNFKLKSEDFFKIKKIFELKEQVILRGWTYRRTNTLEGMLSRNLNEVYQVLQCNLEDPRDIETQSLHDIPLLQVWRVRELVTTNCTFPEHSFRDGQDFSHMSSNAVVAFAKPNLHLTCRWQRVFFYKTKMDLEYGVTSQRAVLRITETECAKGLATPDAVLRGAYAKFRSDGLCFGDIFAGAGGVSSGAREAGFSPKFAVDKNGPACRTYRLNFRDTQVFEEEVFDYLTIRIHIDGHTCVIHISSVCKTLSPAHTVQGQDDDDNAATLYVISDILTKNRPRICTLEQTAGALQPRHMPIFNSFVQQFTIMGYSVRWGLQNLSEFGVPQSRKRLIMIASCPGHPLPDFPKPTHGPGLLPFVTVAEALAPVTHGLPNHILPKIIRPGRYRPYSPHQLLPGCITTTGGQNWHPNGARLYTVRELACLQTFPLDHVFIGTRGQTMCQVGNAVPPRYSKLLYQEIMKVLLEVEQVDKYGTSHDQPILLDDEEDVQMDLNRIMIELD</sequence>
<comment type="similarity">
    <text evidence="5">Belongs to the class I-like SAM-binding methyltransferase superfamily. C5-methyltransferase family.</text>
</comment>
<dbReference type="Gene3D" id="3.90.120.10">
    <property type="entry name" value="DNA Methylase, subunit A, domain 2"/>
    <property type="match status" value="1"/>
</dbReference>
<keyword evidence="3 5" id="KW-0808">Transferase</keyword>
<dbReference type="GO" id="GO:0005634">
    <property type="term" value="C:nucleus"/>
    <property type="evidence" value="ECO:0007669"/>
    <property type="project" value="TreeGrafter"/>
</dbReference>
<dbReference type="SUPFAM" id="SSF53335">
    <property type="entry name" value="S-adenosyl-L-methionine-dependent methyltransferases"/>
    <property type="match status" value="1"/>
</dbReference>
<proteinExistence type="inferred from homology"/>
<dbReference type="PANTHER" id="PTHR10629:SF52">
    <property type="entry name" value="DNA (CYTOSINE-5)-METHYLTRANSFERASE 1"/>
    <property type="match status" value="1"/>
</dbReference>
<dbReference type="Proteomes" id="UP000306584">
    <property type="component" value="Unassembled WGS sequence"/>
</dbReference>
<dbReference type="GO" id="GO:0003886">
    <property type="term" value="F:DNA (cytosine-5-)-methyltransferase activity"/>
    <property type="evidence" value="ECO:0007669"/>
    <property type="project" value="UniProtKB-EC"/>
</dbReference>
<name>A0A4S9LYA1_AURPU</name>
<evidence type="ECO:0000256" key="5">
    <source>
        <dbReference type="PROSITE-ProRule" id="PRU01016"/>
    </source>
</evidence>
<dbReference type="PROSITE" id="PS51679">
    <property type="entry name" value="SAM_MT_C5"/>
    <property type="match status" value="1"/>
</dbReference>
<gene>
    <name evidence="6" type="ORF">D6D01_01670</name>
</gene>
<evidence type="ECO:0000256" key="1">
    <source>
        <dbReference type="ARBA" id="ARBA00011975"/>
    </source>
</evidence>
<dbReference type="PRINTS" id="PR00105">
    <property type="entry name" value="C5METTRFRASE"/>
</dbReference>
<dbReference type="InterPro" id="IPR050390">
    <property type="entry name" value="C5-Methyltransferase"/>
</dbReference>
<evidence type="ECO:0000256" key="3">
    <source>
        <dbReference type="ARBA" id="ARBA00022679"/>
    </source>
</evidence>
<dbReference type="GO" id="GO:0003677">
    <property type="term" value="F:DNA binding"/>
    <property type="evidence" value="ECO:0007669"/>
    <property type="project" value="TreeGrafter"/>
</dbReference>
<comment type="caution">
    <text evidence="6">The sequence shown here is derived from an EMBL/GenBank/DDBJ whole genome shotgun (WGS) entry which is preliminary data.</text>
</comment>
<dbReference type="PANTHER" id="PTHR10629">
    <property type="entry name" value="CYTOSINE-SPECIFIC METHYLTRANSFERASE"/>
    <property type="match status" value="1"/>
</dbReference>
<feature type="active site" evidence="5">
    <location>
        <position position="391"/>
    </location>
</feature>
<dbReference type="AlphaFoldDB" id="A0A4S9LYA1"/>
<dbReference type="GO" id="GO:0032259">
    <property type="term" value="P:methylation"/>
    <property type="evidence" value="ECO:0007669"/>
    <property type="project" value="UniProtKB-KW"/>
</dbReference>
<dbReference type="InterPro" id="IPR001525">
    <property type="entry name" value="C5_MeTfrase"/>
</dbReference>
<accession>A0A4S9LYA1</accession>
<evidence type="ECO:0000256" key="4">
    <source>
        <dbReference type="ARBA" id="ARBA00022691"/>
    </source>
</evidence>
<dbReference type="InterPro" id="IPR029063">
    <property type="entry name" value="SAM-dependent_MTases_sf"/>
</dbReference>
<dbReference type="GO" id="GO:0044027">
    <property type="term" value="P:negative regulation of gene expression via chromosomal CpG island methylation"/>
    <property type="evidence" value="ECO:0007669"/>
    <property type="project" value="TreeGrafter"/>
</dbReference>
<protein>
    <recommendedName>
        <fullName evidence="1">DNA (cytosine-5-)-methyltransferase</fullName>
        <ecNumber evidence="1">2.1.1.37</ecNumber>
    </recommendedName>
</protein>
<dbReference type="EC" id="2.1.1.37" evidence="1"/>